<feature type="transmembrane region" description="Helical" evidence="1">
    <location>
        <begin position="86"/>
        <end position="105"/>
    </location>
</feature>
<dbReference type="RefSeq" id="XP_028482622.1">
    <property type="nucleotide sequence ID" value="XM_028634019.1"/>
</dbReference>
<evidence type="ECO:0000313" key="2">
    <source>
        <dbReference type="EMBL" id="RWQ92977.1"/>
    </source>
</evidence>
<keyword evidence="1" id="KW-0472">Membrane</keyword>
<keyword evidence="1" id="KW-0812">Transmembrane</keyword>
<dbReference type="EMBL" id="RCNU01000011">
    <property type="protein sequence ID" value="RWQ92977.1"/>
    <property type="molecule type" value="Genomic_DNA"/>
</dbReference>
<organism evidence="2 3">
    <name type="scientific">Byssochlamys spectabilis</name>
    <name type="common">Paecilomyces variotii</name>
    <dbReference type="NCBI Taxonomy" id="264951"/>
    <lineage>
        <taxon>Eukaryota</taxon>
        <taxon>Fungi</taxon>
        <taxon>Dikarya</taxon>
        <taxon>Ascomycota</taxon>
        <taxon>Pezizomycotina</taxon>
        <taxon>Eurotiomycetes</taxon>
        <taxon>Eurotiomycetidae</taxon>
        <taxon>Eurotiales</taxon>
        <taxon>Thermoascaceae</taxon>
        <taxon>Paecilomyces</taxon>
    </lineage>
</organism>
<evidence type="ECO:0000313" key="3">
    <source>
        <dbReference type="Proteomes" id="UP000283841"/>
    </source>
</evidence>
<dbReference type="AlphaFoldDB" id="A0A443HME2"/>
<evidence type="ECO:0000256" key="1">
    <source>
        <dbReference type="SAM" id="Phobius"/>
    </source>
</evidence>
<sequence length="137" mass="15833">MRTTSSGLEECLIAIIEVDSRSFIGLFGSFAGYIIYERILDFVSRNFTWVKHACFFPNCINHNSHISSSFFLVFCPCHFLHKILDIHSWIIFFPFLSDFFLFGLHRIHPRSIQSARFGIGIGLFIPSHLYAFLFSAT</sequence>
<feature type="transmembrane region" description="Helical" evidence="1">
    <location>
        <begin position="12"/>
        <end position="36"/>
    </location>
</feature>
<comment type="caution">
    <text evidence="2">The sequence shown here is derived from an EMBL/GenBank/DDBJ whole genome shotgun (WGS) entry which is preliminary data.</text>
</comment>
<feature type="transmembrane region" description="Helical" evidence="1">
    <location>
        <begin position="117"/>
        <end position="136"/>
    </location>
</feature>
<keyword evidence="3" id="KW-1185">Reference proteome</keyword>
<keyword evidence="1" id="KW-1133">Transmembrane helix</keyword>
<protein>
    <submittedName>
        <fullName evidence="2">Uncharacterized protein</fullName>
    </submittedName>
</protein>
<gene>
    <name evidence="2" type="ORF">C8Q69DRAFT_77033</name>
</gene>
<dbReference type="Proteomes" id="UP000283841">
    <property type="component" value="Unassembled WGS sequence"/>
</dbReference>
<name>A0A443HME2_BYSSP</name>
<accession>A0A443HME2</accession>
<reference evidence="2 3" key="1">
    <citation type="journal article" date="2018" name="Front. Microbiol.">
        <title>Genomic and genetic insights into a cosmopolitan fungus, Paecilomyces variotii (Eurotiales).</title>
        <authorList>
            <person name="Urquhart A.S."/>
            <person name="Mondo S.J."/>
            <person name="Makela M.R."/>
            <person name="Hane J.K."/>
            <person name="Wiebenga A."/>
            <person name="He G."/>
            <person name="Mihaltcheva S."/>
            <person name="Pangilinan J."/>
            <person name="Lipzen A."/>
            <person name="Barry K."/>
            <person name="de Vries R.P."/>
            <person name="Grigoriev I.V."/>
            <person name="Idnurm A."/>
        </authorList>
    </citation>
    <scope>NUCLEOTIDE SEQUENCE [LARGE SCALE GENOMIC DNA]</scope>
    <source>
        <strain evidence="2 3">CBS 101075</strain>
    </source>
</reference>
<proteinExistence type="predicted"/>
<dbReference type="GeneID" id="39603296"/>
<dbReference type="VEuPathDB" id="FungiDB:C8Q69DRAFT_77033"/>